<dbReference type="EMBL" id="NMPR01000177">
    <property type="protein sequence ID" value="KAA8628540.1"/>
    <property type="molecule type" value="Genomic_DNA"/>
</dbReference>
<dbReference type="Gene3D" id="3.40.50.300">
    <property type="entry name" value="P-loop containing nucleotide triphosphate hydrolases"/>
    <property type="match status" value="1"/>
</dbReference>
<dbReference type="SUPFAM" id="SSF52540">
    <property type="entry name" value="P-loop containing nucleoside triphosphate hydrolases"/>
    <property type="match status" value="1"/>
</dbReference>
<feature type="compositionally biased region" description="Basic and acidic residues" evidence="1">
    <location>
        <begin position="7"/>
        <end position="17"/>
    </location>
</feature>
<evidence type="ECO:0008006" key="4">
    <source>
        <dbReference type="Google" id="ProtNLM"/>
    </source>
</evidence>
<dbReference type="AlphaFoldDB" id="A0A8S8ZHC7"/>
<proteinExistence type="predicted"/>
<organism evidence="2 3">
    <name type="scientific">Sordaria macrospora</name>
    <dbReference type="NCBI Taxonomy" id="5147"/>
    <lineage>
        <taxon>Eukaryota</taxon>
        <taxon>Fungi</taxon>
        <taxon>Dikarya</taxon>
        <taxon>Ascomycota</taxon>
        <taxon>Pezizomycotina</taxon>
        <taxon>Sordariomycetes</taxon>
        <taxon>Sordariomycetidae</taxon>
        <taxon>Sordariales</taxon>
        <taxon>Sordariaceae</taxon>
        <taxon>Sordaria</taxon>
    </lineage>
</organism>
<dbReference type="InterPro" id="IPR040632">
    <property type="entry name" value="Sulfotransfer_4"/>
</dbReference>
<name>A0A8S8ZHC7_SORMA</name>
<protein>
    <recommendedName>
        <fullName evidence="4">P-loop containing nucleoside triphosphate hydrolase protein</fullName>
    </recommendedName>
</protein>
<comment type="caution">
    <text evidence="2">The sequence shown here is derived from an EMBL/GenBank/DDBJ whole genome shotgun (WGS) entry which is preliminary data.</text>
</comment>
<dbReference type="PANTHER" id="PTHR36978">
    <property type="entry name" value="P-LOOP CONTAINING NUCLEOTIDE TRIPHOSPHATE HYDROLASE"/>
    <property type="match status" value="1"/>
</dbReference>
<evidence type="ECO:0000313" key="2">
    <source>
        <dbReference type="EMBL" id="KAA8628540.1"/>
    </source>
</evidence>
<feature type="compositionally biased region" description="Low complexity" evidence="1">
    <location>
        <begin position="44"/>
        <end position="58"/>
    </location>
</feature>
<feature type="region of interest" description="Disordered" evidence="1">
    <location>
        <begin position="1"/>
        <end position="58"/>
    </location>
</feature>
<dbReference type="VEuPathDB" id="FungiDB:SMAC_09185"/>
<dbReference type="InterPro" id="IPR027417">
    <property type="entry name" value="P-loop_NTPase"/>
</dbReference>
<evidence type="ECO:0000256" key="1">
    <source>
        <dbReference type="SAM" id="MobiDB-lite"/>
    </source>
</evidence>
<dbReference type="Pfam" id="PF17784">
    <property type="entry name" value="Sulfotransfer_4"/>
    <property type="match status" value="1"/>
</dbReference>
<accession>A0A8S8ZHC7</accession>
<dbReference type="Proteomes" id="UP000433876">
    <property type="component" value="Unassembled WGS sequence"/>
</dbReference>
<evidence type="ECO:0000313" key="3">
    <source>
        <dbReference type="Proteomes" id="UP000433876"/>
    </source>
</evidence>
<gene>
    <name evidence="2" type="ORF">SMACR_09185</name>
</gene>
<reference evidence="2 3" key="1">
    <citation type="submission" date="2017-07" db="EMBL/GenBank/DDBJ databases">
        <title>Genome sequence of the Sordaria macrospora wild type strain R19027.</title>
        <authorList>
            <person name="Nowrousian M."/>
            <person name="Teichert I."/>
            <person name="Kueck U."/>
        </authorList>
    </citation>
    <scope>NUCLEOTIDE SEQUENCE [LARGE SCALE GENOMIC DNA]</scope>
    <source>
        <strain evidence="2 3">R19027</strain>
        <tissue evidence="2">Mycelium</tissue>
    </source>
</reference>
<sequence length="286" mass="32024">MAIALPDSHKPKDRPEPRGVVITPEPAGDPETHHGLNDKTQAASDSLVTSLSKSSNPTTPSFLSTLHTLFTTLPSLPLSSPIWTLIEHLYRLPNHPPPRTRDPSRPMQIICVGFPRTGTESLAQALTHLGYSHVYHGWDVVYDPSDLCYSPGWVKLARKKFYPVADNHSFQFQSHPTITRADFEGLLGHCQAVTDAPASVFAAELIAAYPEAKVVLNMRRDEEKWQESLVKTIIKANESWGFWVASWLDRECFWAWHVYERFLWPALFRCVGGYGELGSVTAGVVH</sequence>
<dbReference type="PANTHER" id="PTHR36978:SF8">
    <property type="entry name" value="NAD DEPENDENT EPIMERASE_DEHYDRATASE"/>
    <property type="match status" value="1"/>
</dbReference>